<keyword evidence="6 12" id="KW-0698">rRNA processing</keyword>
<dbReference type="EC" id="2.1.1.193" evidence="3 12"/>
<accession>B1Y8D2</accession>
<evidence type="ECO:0000256" key="10">
    <source>
        <dbReference type="ARBA" id="ARBA00025699"/>
    </source>
</evidence>
<dbReference type="Proteomes" id="UP000001693">
    <property type="component" value="Chromosome"/>
</dbReference>
<evidence type="ECO:0000259" key="13">
    <source>
        <dbReference type="Pfam" id="PF04452"/>
    </source>
</evidence>
<protein>
    <recommendedName>
        <fullName evidence="4 12">Ribosomal RNA small subunit methyltransferase E</fullName>
        <ecNumber evidence="3 12">2.1.1.193</ecNumber>
    </recommendedName>
</protein>
<dbReference type="GO" id="GO:0005737">
    <property type="term" value="C:cytoplasm"/>
    <property type="evidence" value="ECO:0007669"/>
    <property type="project" value="UniProtKB-SubCell"/>
</dbReference>
<dbReference type="InterPro" id="IPR046886">
    <property type="entry name" value="RsmE_MTase_dom"/>
</dbReference>
<keyword evidence="5 12" id="KW-0963">Cytoplasm</keyword>
<comment type="catalytic activity">
    <reaction evidence="11 12">
        <text>uridine(1498) in 16S rRNA + S-adenosyl-L-methionine = N(3)-methyluridine(1498) in 16S rRNA + S-adenosyl-L-homocysteine + H(+)</text>
        <dbReference type="Rhea" id="RHEA:42920"/>
        <dbReference type="Rhea" id="RHEA-COMP:10283"/>
        <dbReference type="Rhea" id="RHEA-COMP:10284"/>
        <dbReference type="ChEBI" id="CHEBI:15378"/>
        <dbReference type="ChEBI" id="CHEBI:57856"/>
        <dbReference type="ChEBI" id="CHEBI:59789"/>
        <dbReference type="ChEBI" id="CHEBI:65315"/>
        <dbReference type="ChEBI" id="CHEBI:74502"/>
        <dbReference type="EC" id="2.1.1.193"/>
    </reaction>
</comment>
<evidence type="ECO:0000256" key="9">
    <source>
        <dbReference type="ARBA" id="ARBA00022691"/>
    </source>
</evidence>
<proteinExistence type="inferred from homology"/>
<dbReference type="KEGG" id="lch:Lcho_3944"/>
<dbReference type="InterPro" id="IPR029028">
    <property type="entry name" value="Alpha/beta_knot_MTases"/>
</dbReference>
<comment type="function">
    <text evidence="10 12">Specifically methylates the N3 position of the uracil ring of uridine 1498 (m3U1498) in 16S rRNA. Acts on the fully assembled 30S ribosomal subunit.</text>
</comment>
<keyword evidence="16" id="KW-1185">Reference proteome</keyword>
<dbReference type="Gene3D" id="3.40.1280.10">
    <property type="match status" value="1"/>
</dbReference>
<dbReference type="SUPFAM" id="SSF75217">
    <property type="entry name" value="alpha/beta knot"/>
    <property type="match status" value="1"/>
</dbReference>
<evidence type="ECO:0000256" key="5">
    <source>
        <dbReference type="ARBA" id="ARBA00022490"/>
    </source>
</evidence>
<dbReference type="InterPro" id="IPR046887">
    <property type="entry name" value="RsmE_PUA-like"/>
</dbReference>
<feature type="domain" description="Ribosomal RNA small subunit methyltransferase E methyltransferase" evidence="13">
    <location>
        <begin position="73"/>
        <end position="240"/>
    </location>
</feature>
<dbReference type="NCBIfam" id="TIGR00046">
    <property type="entry name" value="RsmE family RNA methyltransferase"/>
    <property type="match status" value="1"/>
</dbReference>
<comment type="similarity">
    <text evidence="2 12">Belongs to the RNA methyltransferase RsmE family.</text>
</comment>
<evidence type="ECO:0000256" key="12">
    <source>
        <dbReference type="PIRNR" id="PIRNR015601"/>
    </source>
</evidence>
<dbReference type="InterPro" id="IPR006700">
    <property type="entry name" value="RsmE"/>
</dbReference>
<dbReference type="HOGENOM" id="CLU_067442_5_0_4"/>
<dbReference type="PANTHER" id="PTHR30027">
    <property type="entry name" value="RIBOSOMAL RNA SMALL SUBUNIT METHYLTRANSFERASE E"/>
    <property type="match status" value="1"/>
</dbReference>
<evidence type="ECO:0000313" key="16">
    <source>
        <dbReference type="Proteomes" id="UP000001693"/>
    </source>
</evidence>
<dbReference type="InterPro" id="IPR029026">
    <property type="entry name" value="tRNA_m1G_MTases_N"/>
</dbReference>
<dbReference type="PIRSF" id="PIRSF015601">
    <property type="entry name" value="MTase_slr0722"/>
    <property type="match status" value="1"/>
</dbReference>
<gene>
    <name evidence="15" type="ordered locus">Lcho_3944</name>
</gene>
<dbReference type="NCBIfam" id="NF008692">
    <property type="entry name" value="PRK11713.1-5"/>
    <property type="match status" value="1"/>
</dbReference>
<dbReference type="OrthoDB" id="9815641at2"/>
<name>B1Y8D2_LEPCP</name>
<dbReference type="Gene3D" id="2.40.240.20">
    <property type="entry name" value="Hypothetical PUA domain-like, domain 1"/>
    <property type="match status" value="1"/>
</dbReference>
<evidence type="ECO:0000259" key="14">
    <source>
        <dbReference type="Pfam" id="PF20260"/>
    </source>
</evidence>
<evidence type="ECO:0000256" key="8">
    <source>
        <dbReference type="ARBA" id="ARBA00022679"/>
    </source>
</evidence>
<dbReference type="SUPFAM" id="SSF88697">
    <property type="entry name" value="PUA domain-like"/>
    <property type="match status" value="1"/>
</dbReference>
<keyword evidence="8 12" id="KW-0808">Transferase</keyword>
<dbReference type="AlphaFoldDB" id="B1Y8D2"/>
<sequence length="247" mass="26861">MSARLFVDTPLQAGLDLSLPAGAARHVQVLRMQPGEELIVFNGQGGEWRVRIARMGRSEVQVLVEQFVDVDRELALHVTLVAGMPANERFDWLIEKATELGAAEIVPTMCERSVLRLSGERAQKKREHWQGIAISAAQQCGRTRVPHIAAVRSLSEERAGESADTPVTQLLLSLADAQPLGRRLAARADTGAPLRIYSGPEGGFTEAEERLLRQGGAQPTSLGPRVLRSETAPLAVLSHLALDTTKR</sequence>
<dbReference type="EMBL" id="CP001013">
    <property type="protein sequence ID" value="ACB36198.1"/>
    <property type="molecule type" value="Genomic_DNA"/>
</dbReference>
<dbReference type="InterPro" id="IPR015947">
    <property type="entry name" value="PUA-like_sf"/>
</dbReference>
<dbReference type="Pfam" id="PF20260">
    <property type="entry name" value="PUA_4"/>
    <property type="match status" value="1"/>
</dbReference>
<comment type="subcellular location">
    <subcellularLocation>
        <location evidence="1 12">Cytoplasm</location>
    </subcellularLocation>
</comment>
<evidence type="ECO:0000256" key="7">
    <source>
        <dbReference type="ARBA" id="ARBA00022603"/>
    </source>
</evidence>
<dbReference type="STRING" id="395495.Lcho_3944"/>
<dbReference type="CDD" id="cd18084">
    <property type="entry name" value="RsmE-like"/>
    <property type="match status" value="1"/>
</dbReference>
<reference evidence="15 16" key="1">
    <citation type="submission" date="2008-03" db="EMBL/GenBank/DDBJ databases">
        <title>Complete sequence of Leptothrix cholodnii SP-6.</title>
        <authorList>
            <consortium name="US DOE Joint Genome Institute"/>
            <person name="Copeland A."/>
            <person name="Lucas S."/>
            <person name="Lapidus A."/>
            <person name="Glavina del Rio T."/>
            <person name="Dalin E."/>
            <person name="Tice H."/>
            <person name="Bruce D."/>
            <person name="Goodwin L."/>
            <person name="Pitluck S."/>
            <person name="Chertkov O."/>
            <person name="Brettin T."/>
            <person name="Detter J.C."/>
            <person name="Han C."/>
            <person name="Kuske C.R."/>
            <person name="Schmutz J."/>
            <person name="Larimer F."/>
            <person name="Land M."/>
            <person name="Hauser L."/>
            <person name="Kyrpides N."/>
            <person name="Lykidis A."/>
            <person name="Emerson D."/>
            <person name="Richardson P."/>
        </authorList>
    </citation>
    <scope>NUCLEOTIDE SEQUENCE [LARGE SCALE GENOMIC DNA]</scope>
    <source>
        <strain evidence="16">ATCC 51168 / LMG 8142 / SP-6</strain>
    </source>
</reference>
<evidence type="ECO:0000256" key="11">
    <source>
        <dbReference type="ARBA" id="ARBA00047944"/>
    </source>
</evidence>
<organism evidence="15 16">
    <name type="scientific">Leptothrix cholodnii (strain ATCC 51168 / LMG 8142 / SP-6)</name>
    <name type="common">Leptothrix discophora (strain SP-6)</name>
    <dbReference type="NCBI Taxonomy" id="395495"/>
    <lineage>
        <taxon>Bacteria</taxon>
        <taxon>Pseudomonadati</taxon>
        <taxon>Pseudomonadota</taxon>
        <taxon>Betaproteobacteria</taxon>
        <taxon>Burkholderiales</taxon>
        <taxon>Sphaerotilaceae</taxon>
        <taxon>Leptothrix</taxon>
    </lineage>
</organism>
<evidence type="ECO:0000256" key="1">
    <source>
        <dbReference type="ARBA" id="ARBA00004496"/>
    </source>
</evidence>
<keyword evidence="7 12" id="KW-0489">Methyltransferase</keyword>
<evidence type="ECO:0000313" key="15">
    <source>
        <dbReference type="EMBL" id="ACB36198.1"/>
    </source>
</evidence>
<dbReference type="GO" id="GO:0070475">
    <property type="term" value="P:rRNA base methylation"/>
    <property type="evidence" value="ECO:0007669"/>
    <property type="project" value="TreeGrafter"/>
</dbReference>
<evidence type="ECO:0000256" key="3">
    <source>
        <dbReference type="ARBA" id="ARBA00012328"/>
    </source>
</evidence>
<feature type="domain" description="Ribosomal RNA small subunit methyltransferase E PUA-like" evidence="14">
    <location>
        <begin position="23"/>
        <end position="64"/>
    </location>
</feature>
<dbReference type="eggNOG" id="COG1385">
    <property type="taxonomic scope" value="Bacteria"/>
</dbReference>
<keyword evidence="9 12" id="KW-0949">S-adenosyl-L-methionine</keyword>
<dbReference type="PANTHER" id="PTHR30027:SF3">
    <property type="entry name" value="16S RRNA (URACIL(1498)-N(3))-METHYLTRANSFERASE"/>
    <property type="match status" value="1"/>
</dbReference>
<dbReference type="Pfam" id="PF04452">
    <property type="entry name" value="Methyltrans_RNA"/>
    <property type="match status" value="1"/>
</dbReference>
<evidence type="ECO:0000256" key="4">
    <source>
        <dbReference type="ARBA" id="ARBA00013673"/>
    </source>
</evidence>
<dbReference type="GO" id="GO:0070042">
    <property type="term" value="F:rRNA (uridine-N3-)-methyltransferase activity"/>
    <property type="evidence" value="ECO:0007669"/>
    <property type="project" value="TreeGrafter"/>
</dbReference>
<dbReference type="RefSeq" id="WP_012348943.1">
    <property type="nucleotide sequence ID" value="NC_010524.1"/>
</dbReference>
<evidence type="ECO:0000256" key="6">
    <source>
        <dbReference type="ARBA" id="ARBA00022552"/>
    </source>
</evidence>
<evidence type="ECO:0000256" key="2">
    <source>
        <dbReference type="ARBA" id="ARBA00005528"/>
    </source>
</evidence>